<dbReference type="GO" id="GO:0016020">
    <property type="term" value="C:membrane"/>
    <property type="evidence" value="ECO:0007669"/>
    <property type="project" value="InterPro"/>
</dbReference>
<name>A0A7X5XYI7_9SPHN</name>
<sequence>MKRFLFALVLGCTLPDYVFAQRVVDVHLVETIDVVSVARGGDRERTYVLDDTHLTADADLARLVGWQGATAHVDVMSTMGGRPNGAAGTLQGVDSIEVASHHVRLFEAWVEQRIGQHSTVRAGAYDLNSEFYVNGAAGLLLSPSFGAGSELAATGPNGPSIFPSTALTVRVEHRFGDIAYARAAVLNGAAGCLGDPHGLDFSFRDGLLLIGEAGIERPGLKIAGGYWRYTKRHDDYTEVDADGVPLQRVDHGGYAIAELQLTGGEGKRSLTVFGRAGMSGGAATPFQGGWQAGFLVERLIAGRPDSQASFGMSRGVTTPGYGAVLLDAGARPSRAETSFELTYSDQLATWLTVQPDLQFIADRGGVEKARGVVVGTLRLTIAF</sequence>
<protein>
    <submittedName>
        <fullName evidence="3">Porin</fullName>
    </submittedName>
</protein>
<dbReference type="Pfam" id="PF04966">
    <property type="entry name" value="OprB"/>
    <property type="match status" value="1"/>
</dbReference>
<gene>
    <name evidence="3" type="ORF">GGR89_002047</name>
</gene>
<evidence type="ECO:0000256" key="2">
    <source>
        <dbReference type="RuleBase" id="RU363072"/>
    </source>
</evidence>
<dbReference type="InterPro" id="IPR007049">
    <property type="entry name" value="Carb-sel_porin_OprB"/>
</dbReference>
<dbReference type="PANTHER" id="PTHR37944">
    <property type="entry name" value="PORIN B"/>
    <property type="match status" value="1"/>
</dbReference>
<dbReference type="GO" id="GO:0008643">
    <property type="term" value="P:carbohydrate transport"/>
    <property type="evidence" value="ECO:0007669"/>
    <property type="project" value="InterPro"/>
</dbReference>
<evidence type="ECO:0000256" key="1">
    <source>
        <dbReference type="ARBA" id="ARBA00008769"/>
    </source>
</evidence>
<dbReference type="Gene3D" id="2.40.160.180">
    <property type="entry name" value="Carbohydrate-selective porin OprB"/>
    <property type="match status" value="1"/>
</dbReference>
<comment type="similarity">
    <text evidence="1 2">Belongs to the OprB family.</text>
</comment>
<dbReference type="GO" id="GO:0015288">
    <property type="term" value="F:porin activity"/>
    <property type="evidence" value="ECO:0007669"/>
    <property type="project" value="InterPro"/>
</dbReference>
<dbReference type="PANTHER" id="PTHR37944:SF1">
    <property type="entry name" value="PORIN B"/>
    <property type="match status" value="1"/>
</dbReference>
<dbReference type="RefSeq" id="WP_209092215.1">
    <property type="nucleotide sequence ID" value="NZ_BAAADY010000006.1"/>
</dbReference>
<keyword evidence="4" id="KW-1185">Reference proteome</keyword>
<accession>A0A7X5XYI7</accession>
<evidence type="ECO:0000313" key="3">
    <source>
        <dbReference type="EMBL" id="NJB97732.1"/>
    </source>
</evidence>
<evidence type="ECO:0000313" key="4">
    <source>
        <dbReference type="Proteomes" id="UP000531251"/>
    </source>
</evidence>
<dbReference type="InterPro" id="IPR038673">
    <property type="entry name" value="OprB_sf"/>
</dbReference>
<comment type="caution">
    <text evidence="3">The sequence shown here is derived from an EMBL/GenBank/DDBJ whole genome shotgun (WGS) entry which is preliminary data.</text>
</comment>
<dbReference type="InterPro" id="IPR052932">
    <property type="entry name" value="OprB_Porin"/>
</dbReference>
<reference evidence="3 4" key="1">
    <citation type="submission" date="2020-03" db="EMBL/GenBank/DDBJ databases">
        <title>Genomic Encyclopedia of Type Strains, Phase IV (KMG-IV): sequencing the most valuable type-strain genomes for metagenomic binning, comparative biology and taxonomic classification.</title>
        <authorList>
            <person name="Goeker M."/>
        </authorList>
    </citation>
    <scope>NUCLEOTIDE SEQUENCE [LARGE SCALE GENOMIC DNA]</scope>
    <source>
        <strain evidence="3 4">DSM 7225</strain>
    </source>
</reference>
<dbReference type="EMBL" id="JAATJB010000005">
    <property type="protein sequence ID" value="NJB97732.1"/>
    <property type="molecule type" value="Genomic_DNA"/>
</dbReference>
<organism evidence="3 4">
    <name type="scientific">Sphingomonas trueperi</name>
    <dbReference type="NCBI Taxonomy" id="53317"/>
    <lineage>
        <taxon>Bacteria</taxon>
        <taxon>Pseudomonadati</taxon>
        <taxon>Pseudomonadota</taxon>
        <taxon>Alphaproteobacteria</taxon>
        <taxon>Sphingomonadales</taxon>
        <taxon>Sphingomonadaceae</taxon>
        <taxon>Sphingomonas</taxon>
    </lineage>
</organism>
<dbReference type="AlphaFoldDB" id="A0A7X5XYI7"/>
<dbReference type="Proteomes" id="UP000531251">
    <property type="component" value="Unassembled WGS sequence"/>
</dbReference>
<proteinExistence type="inferred from homology"/>